<reference evidence="1 2" key="1">
    <citation type="submission" date="2014-11" db="EMBL/GenBank/DDBJ databases">
        <title>A Rickettsiales Symbiont of Amoebae With Ancient Features.</title>
        <authorList>
            <person name="Schulz F."/>
            <person name="Martijn J."/>
            <person name="Wascher F."/>
            <person name="Kostanjsek R."/>
            <person name="Ettema T.J."/>
            <person name="Horn M."/>
        </authorList>
    </citation>
    <scope>NUCLEOTIDE SEQUENCE [LARGE SCALE GENOMIC DNA]</scope>
    <source>
        <strain evidence="1 2">UWC36</strain>
    </source>
</reference>
<dbReference type="STRING" id="86105.NF27_HQ00220"/>
<evidence type="ECO:0000313" key="2">
    <source>
        <dbReference type="Proteomes" id="UP000031258"/>
    </source>
</evidence>
<proteinExistence type="predicted"/>
<comment type="caution">
    <text evidence="1">The sequence shown here is derived from an EMBL/GenBank/DDBJ whole genome shotgun (WGS) entry which is preliminary data.</text>
</comment>
<keyword evidence="2" id="KW-1185">Reference proteome</keyword>
<organism evidence="1 2">
    <name type="scientific">Candidatus Jidaibacter acanthamoebae</name>
    <dbReference type="NCBI Taxonomy" id="86105"/>
    <lineage>
        <taxon>Bacteria</taxon>
        <taxon>Pseudomonadati</taxon>
        <taxon>Pseudomonadota</taxon>
        <taxon>Alphaproteobacteria</taxon>
        <taxon>Rickettsiales</taxon>
        <taxon>Candidatus Midichloriaceae</taxon>
        <taxon>Candidatus Jidaibacter</taxon>
    </lineage>
</organism>
<sequence length="169" mass="19533">MMPIFPEKEYCDLPCEQGTFSQALCEKYNVLKTLNNQIDAQLEKKVEGAFNILKITSLLNKLYDKTFNYNKSDFAICTNIVSKCYKENSKAENFEQNFSSCVEENIEYVLFREDFKTYLNEGHCTDNLSYCLADNLYEINLGFSNIHAMLSNMGSSLCYNFINNDEIIS</sequence>
<dbReference type="Proteomes" id="UP000031258">
    <property type="component" value="Unassembled WGS sequence"/>
</dbReference>
<protein>
    <submittedName>
        <fullName evidence="1">Uncharacterized protein</fullName>
    </submittedName>
</protein>
<evidence type="ECO:0000313" key="1">
    <source>
        <dbReference type="EMBL" id="KIE04484.1"/>
    </source>
</evidence>
<accession>A0A0C1QG09</accession>
<name>A0A0C1QG09_9RICK</name>
<dbReference type="EMBL" id="JSWE01000184">
    <property type="protein sequence ID" value="KIE04484.1"/>
    <property type="molecule type" value="Genomic_DNA"/>
</dbReference>
<gene>
    <name evidence="1" type="ORF">NF27_HQ00220</name>
</gene>
<dbReference type="AlphaFoldDB" id="A0A0C1QG09"/>